<reference evidence="2" key="1">
    <citation type="submission" date="2019-03" db="EMBL/GenBank/DDBJ databases">
        <title>Single cell metagenomics reveals metabolic interactions within the superorganism composed of flagellate Streblomastix strix and complex community of Bacteroidetes bacteria on its surface.</title>
        <authorList>
            <person name="Treitli S.C."/>
            <person name="Kolisko M."/>
            <person name="Husnik F."/>
            <person name="Keeling P."/>
            <person name="Hampl V."/>
        </authorList>
    </citation>
    <scope>NUCLEOTIDE SEQUENCE</scope>
    <source>
        <strain evidence="2">STM</strain>
    </source>
</reference>
<dbReference type="EMBL" id="SNRY01000175">
    <property type="protein sequence ID" value="KAA6345325.1"/>
    <property type="molecule type" value="Genomic_DNA"/>
</dbReference>
<protein>
    <submittedName>
        <fullName evidence="2">Uncharacterized protein</fullName>
    </submittedName>
</protein>
<gene>
    <name evidence="1" type="ORF">EZS27_007089</name>
    <name evidence="2" type="ORF">EZS27_007103</name>
</gene>
<proteinExistence type="predicted"/>
<evidence type="ECO:0000313" key="2">
    <source>
        <dbReference type="EMBL" id="KAA6345339.1"/>
    </source>
</evidence>
<evidence type="ECO:0000313" key="1">
    <source>
        <dbReference type="EMBL" id="KAA6345325.1"/>
    </source>
</evidence>
<comment type="caution">
    <text evidence="2">The sequence shown here is derived from an EMBL/GenBank/DDBJ whole genome shotgun (WGS) entry which is preliminary data.</text>
</comment>
<name>A0A5J4SGS2_9ZZZZ</name>
<dbReference type="AlphaFoldDB" id="A0A5J4SGS2"/>
<sequence>MKAEVITCMIVFFRYGWKIDDVNFNVFRGLIANKKIVNLYAF</sequence>
<dbReference type="EMBL" id="SNRY01000175">
    <property type="protein sequence ID" value="KAA6345339.1"/>
    <property type="molecule type" value="Genomic_DNA"/>
</dbReference>
<organism evidence="2">
    <name type="scientific">termite gut metagenome</name>
    <dbReference type="NCBI Taxonomy" id="433724"/>
    <lineage>
        <taxon>unclassified sequences</taxon>
        <taxon>metagenomes</taxon>
        <taxon>organismal metagenomes</taxon>
    </lineage>
</organism>
<accession>A0A5J4SGS2</accession>